<accession>A0A5B0R2Z3</accession>
<dbReference type="EMBL" id="VSWC01000001">
    <property type="protein sequence ID" value="KAA1120001.1"/>
    <property type="molecule type" value="Genomic_DNA"/>
</dbReference>
<proteinExistence type="predicted"/>
<name>A0A5B0R2Z3_PUCGR</name>
<sequence>MGEKSHCLFLQLLCLNRANSKTGRDADTQPDQTTLCSGHLNRRCERLVSDSTQDFVVISSVGLSIGLKHRPVFAVKIFCPVDGSTSTDDQLQQDVPSALSW</sequence>
<protein>
    <submittedName>
        <fullName evidence="1">Uncharacterized protein</fullName>
    </submittedName>
</protein>
<organism evidence="1 2">
    <name type="scientific">Puccinia graminis f. sp. tritici</name>
    <dbReference type="NCBI Taxonomy" id="56615"/>
    <lineage>
        <taxon>Eukaryota</taxon>
        <taxon>Fungi</taxon>
        <taxon>Dikarya</taxon>
        <taxon>Basidiomycota</taxon>
        <taxon>Pucciniomycotina</taxon>
        <taxon>Pucciniomycetes</taxon>
        <taxon>Pucciniales</taxon>
        <taxon>Pucciniaceae</taxon>
        <taxon>Puccinia</taxon>
    </lineage>
</organism>
<evidence type="ECO:0000313" key="1">
    <source>
        <dbReference type="EMBL" id="KAA1120001.1"/>
    </source>
</evidence>
<gene>
    <name evidence="1" type="ORF">PGT21_036913</name>
</gene>
<dbReference type="Proteomes" id="UP000324748">
    <property type="component" value="Unassembled WGS sequence"/>
</dbReference>
<keyword evidence="2" id="KW-1185">Reference proteome</keyword>
<evidence type="ECO:0000313" key="2">
    <source>
        <dbReference type="Proteomes" id="UP000324748"/>
    </source>
</evidence>
<reference evidence="1 2" key="1">
    <citation type="submission" date="2019-05" db="EMBL/GenBank/DDBJ databases">
        <title>Emergence of the Ug99 lineage of the wheat stem rust pathogen through somatic hybridization.</title>
        <authorList>
            <person name="Li F."/>
            <person name="Upadhyaya N.M."/>
            <person name="Sperschneider J."/>
            <person name="Matny O."/>
            <person name="Nguyen-Phuc H."/>
            <person name="Mago R."/>
            <person name="Raley C."/>
            <person name="Miller M.E."/>
            <person name="Silverstein K.A.T."/>
            <person name="Henningsen E."/>
            <person name="Hirsch C.D."/>
            <person name="Visser B."/>
            <person name="Pretorius Z.A."/>
            <person name="Steffenson B.J."/>
            <person name="Schwessinger B."/>
            <person name="Dodds P.N."/>
            <person name="Figueroa M."/>
        </authorList>
    </citation>
    <scope>NUCLEOTIDE SEQUENCE [LARGE SCALE GENOMIC DNA]</scope>
    <source>
        <strain evidence="1">21-0</strain>
    </source>
</reference>
<comment type="caution">
    <text evidence="1">The sequence shown here is derived from an EMBL/GenBank/DDBJ whole genome shotgun (WGS) entry which is preliminary data.</text>
</comment>
<dbReference type="AlphaFoldDB" id="A0A5B0R2Z3"/>